<dbReference type="EMBL" id="JBBNAE010000001">
    <property type="protein sequence ID" value="KAK9154662.1"/>
    <property type="molecule type" value="Genomic_DNA"/>
</dbReference>
<feature type="region of interest" description="Disordered" evidence="1">
    <location>
        <begin position="1"/>
        <end position="89"/>
    </location>
</feature>
<gene>
    <name evidence="2" type="ORF">Sjap_002142</name>
</gene>
<comment type="caution">
    <text evidence="2">The sequence shown here is derived from an EMBL/GenBank/DDBJ whole genome shotgun (WGS) entry which is preliminary data.</text>
</comment>
<reference evidence="2 3" key="1">
    <citation type="submission" date="2024-01" db="EMBL/GenBank/DDBJ databases">
        <title>Genome assemblies of Stephania.</title>
        <authorList>
            <person name="Yang L."/>
        </authorList>
    </citation>
    <scope>NUCLEOTIDE SEQUENCE [LARGE SCALE GENOMIC DNA]</scope>
    <source>
        <strain evidence="2">QJT</strain>
        <tissue evidence="2">Leaf</tissue>
    </source>
</reference>
<sequence>MEGSLSSPLMGPSGLRRLARGPPPPVRLPSRRRKGGKPPLSSPLHDSYGVEKKEPPSGAPTPFSGEDGALLWGPTPTAAAAAARPSPLP</sequence>
<protein>
    <submittedName>
        <fullName evidence="2">Uncharacterized protein</fullName>
    </submittedName>
</protein>
<dbReference type="AlphaFoldDB" id="A0AAP0KL96"/>
<evidence type="ECO:0000256" key="1">
    <source>
        <dbReference type="SAM" id="MobiDB-lite"/>
    </source>
</evidence>
<keyword evidence="3" id="KW-1185">Reference proteome</keyword>
<dbReference type="Proteomes" id="UP001417504">
    <property type="component" value="Unassembled WGS sequence"/>
</dbReference>
<evidence type="ECO:0000313" key="3">
    <source>
        <dbReference type="Proteomes" id="UP001417504"/>
    </source>
</evidence>
<evidence type="ECO:0000313" key="2">
    <source>
        <dbReference type="EMBL" id="KAK9154662.1"/>
    </source>
</evidence>
<proteinExistence type="predicted"/>
<organism evidence="2 3">
    <name type="scientific">Stephania japonica</name>
    <dbReference type="NCBI Taxonomy" id="461633"/>
    <lineage>
        <taxon>Eukaryota</taxon>
        <taxon>Viridiplantae</taxon>
        <taxon>Streptophyta</taxon>
        <taxon>Embryophyta</taxon>
        <taxon>Tracheophyta</taxon>
        <taxon>Spermatophyta</taxon>
        <taxon>Magnoliopsida</taxon>
        <taxon>Ranunculales</taxon>
        <taxon>Menispermaceae</taxon>
        <taxon>Menispermoideae</taxon>
        <taxon>Cissampelideae</taxon>
        <taxon>Stephania</taxon>
    </lineage>
</organism>
<feature type="compositionally biased region" description="Low complexity" evidence="1">
    <location>
        <begin position="1"/>
        <end position="16"/>
    </location>
</feature>
<accession>A0AAP0KL96</accession>
<name>A0AAP0KL96_9MAGN</name>